<dbReference type="HOGENOM" id="CLU_3346185_0_0_11"/>
<feature type="region of interest" description="Disordered" evidence="1">
    <location>
        <begin position="1"/>
        <end position="37"/>
    </location>
</feature>
<dbReference type="AlphaFoldDB" id="F5YT03"/>
<evidence type="ECO:0000313" key="2">
    <source>
        <dbReference type="EMBL" id="AEF37992.1"/>
    </source>
</evidence>
<evidence type="ECO:0000256" key="1">
    <source>
        <dbReference type="SAM" id="MobiDB-lite"/>
    </source>
</evidence>
<dbReference type="KEGG" id="mjd:JDM601_3992"/>
<dbReference type="Proteomes" id="UP000009224">
    <property type="component" value="Chromosome"/>
</dbReference>
<name>F5YT03_MYCSD</name>
<sequence>MEFTRSDGRCGKRPRAQRQRPKPLPLFWDEPSRGRDQ</sequence>
<dbReference type="EMBL" id="CP002329">
    <property type="protein sequence ID" value="AEF37992.1"/>
    <property type="molecule type" value="Genomic_DNA"/>
</dbReference>
<feature type="compositionally biased region" description="Basic residues" evidence="1">
    <location>
        <begin position="11"/>
        <end position="21"/>
    </location>
</feature>
<protein>
    <submittedName>
        <fullName evidence="2">Uncharacterized protein</fullName>
    </submittedName>
</protein>
<accession>F5YT03</accession>
<keyword evidence="3" id="KW-1185">Reference proteome</keyword>
<reference evidence="2 3" key="1">
    <citation type="journal article" date="2011" name="J. Bacteriol.">
        <title>Complete genome sequence of a novel clinical isolate, the nontuberculous Mycobacterium strain JDM601.</title>
        <authorList>
            <person name="Zhang Z.Y."/>
            <person name="Sun Z.Q."/>
            <person name="Wang Z.L."/>
            <person name="Wen Z.L."/>
            <person name="Sun Q.W."/>
            <person name="Zhu Z.Q."/>
            <person name="Song Y.Z."/>
            <person name="Zhao J.W."/>
            <person name="Wang H.H."/>
            <person name="Zhang S.L."/>
            <person name="Guo X.K."/>
        </authorList>
    </citation>
    <scope>NUCLEOTIDE SEQUENCE [LARGE SCALE GENOMIC DNA]</scope>
    <source>
        <strain evidence="2 3">JDM601</strain>
    </source>
</reference>
<proteinExistence type="predicted"/>
<organism evidence="2 3">
    <name type="scientific">Mycolicibacter sinensis (strain JDM601)</name>
    <name type="common">Mycobacterium sinense</name>
    <dbReference type="NCBI Taxonomy" id="875328"/>
    <lineage>
        <taxon>Bacteria</taxon>
        <taxon>Bacillati</taxon>
        <taxon>Actinomycetota</taxon>
        <taxon>Actinomycetes</taxon>
        <taxon>Mycobacteriales</taxon>
        <taxon>Mycobacteriaceae</taxon>
        <taxon>Mycolicibacter</taxon>
    </lineage>
</organism>
<gene>
    <name evidence="2" type="ordered locus">JDM601_3992</name>
</gene>
<feature type="compositionally biased region" description="Basic and acidic residues" evidence="1">
    <location>
        <begin position="1"/>
        <end position="10"/>
    </location>
</feature>
<dbReference type="STRING" id="875328.JDM601_3992"/>
<evidence type="ECO:0000313" key="3">
    <source>
        <dbReference type="Proteomes" id="UP000009224"/>
    </source>
</evidence>